<dbReference type="InterPro" id="IPR029787">
    <property type="entry name" value="Nucleotide_cyclase"/>
</dbReference>
<dbReference type="InterPro" id="IPR000160">
    <property type="entry name" value="GGDEF_dom"/>
</dbReference>
<dbReference type="NCBIfam" id="TIGR00254">
    <property type="entry name" value="GGDEF"/>
    <property type="match status" value="1"/>
</dbReference>
<dbReference type="PROSITE" id="PS50887">
    <property type="entry name" value="GGDEF"/>
    <property type="match status" value="1"/>
</dbReference>
<dbReference type="Proteomes" id="UP001201629">
    <property type="component" value="Unassembled WGS sequence"/>
</dbReference>
<proteinExistence type="predicted"/>
<accession>A0ABS9N8C6</accession>
<dbReference type="RefSeq" id="WP_238681145.1">
    <property type="nucleotide sequence ID" value="NZ_JAKKFD010000044.1"/>
</dbReference>
<name>A0ABS9N8C6_9ACTN</name>
<dbReference type="SMART" id="SM00267">
    <property type="entry name" value="GGDEF"/>
    <property type="match status" value="1"/>
</dbReference>
<dbReference type="EMBL" id="JAKKFD010000044">
    <property type="protein sequence ID" value="MCG5446221.1"/>
    <property type="molecule type" value="Genomic_DNA"/>
</dbReference>
<dbReference type="PANTHER" id="PTHR33121">
    <property type="entry name" value="CYCLIC DI-GMP PHOSPHODIESTERASE PDEF"/>
    <property type="match status" value="1"/>
</dbReference>
<dbReference type="PANTHER" id="PTHR33121:SF79">
    <property type="entry name" value="CYCLIC DI-GMP PHOSPHODIESTERASE PDED-RELATED"/>
    <property type="match status" value="1"/>
</dbReference>
<sequence length="225" mass="23478">MSTFAQITAVVAALTLTAAITAHLTGRRTAGRYRAALTAAVQAAHRDDLTGLGNRAGFRAALAAASARRRPVAVMVVNLDGTRTVVGRFGDRALDQLLVLTAGRLAHVASAGGGAVFRMRRDEFAVILDDPAAAPGHAGRLVAAVADPTDLRITGHRITVTVTACAGVAVFTPHEDPDQRRALGRADRAMRAAKTIGRGRTAVFDPVRMRGHDRPPAPDAGTGTR</sequence>
<dbReference type="InterPro" id="IPR043128">
    <property type="entry name" value="Rev_trsase/Diguanyl_cyclase"/>
</dbReference>
<keyword evidence="3" id="KW-1185">Reference proteome</keyword>
<reference evidence="2 3" key="1">
    <citation type="submission" date="2022-01" db="EMBL/GenBank/DDBJ databases">
        <authorList>
            <person name="Riesco R."/>
            <person name="Trujillo M.E."/>
        </authorList>
    </citation>
    <scope>NUCLEOTIDE SEQUENCE [LARGE SCALE GENOMIC DNA]</scope>
    <source>
        <strain evidence="2 3">NIE79</strain>
    </source>
</reference>
<dbReference type="CDD" id="cd01949">
    <property type="entry name" value="GGDEF"/>
    <property type="match status" value="1"/>
</dbReference>
<dbReference type="InterPro" id="IPR050706">
    <property type="entry name" value="Cyclic-di-GMP_PDE-like"/>
</dbReference>
<feature type="domain" description="GGDEF" evidence="1">
    <location>
        <begin position="70"/>
        <end position="206"/>
    </location>
</feature>
<evidence type="ECO:0000313" key="3">
    <source>
        <dbReference type="Proteomes" id="UP001201629"/>
    </source>
</evidence>
<organism evidence="2 3">
    <name type="scientific">Micromonospora trifolii</name>
    <dbReference type="NCBI Taxonomy" id="2911208"/>
    <lineage>
        <taxon>Bacteria</taxon>
        <taxon>Bacillati</taxon>
        <taxon>Actinomycetota</taxon>
        <taxon>Actinomycetes</taxon>
        <taxon>Micromonosporales</taxon>
        <taxon>Micromonosporaceae</taxon>
        <taxon>Micromonospora</taxon>
    </lineage>
</organism>
<protein>
    <submittedName>
        <fullName evidence="2">GGDEF domain-containing protein</fullName>
    </submittedName>
</protein>
<dbReference type="Pfam" id="PF00990">
    <property type="entry name" value="GGDEF"/>
    <property type="match status" value="1"/>
</dbReference>
<evidence type="ECO:0000313" key="2">
    <source>
        <dbReference type="EMBL" id="MCG5446221.1"/>
    </source>
</evidence>
<evidence type="ECO:0000259" key="1">
    <source>
        <dbReference type="PROSITE" id="PS50887"/>
    </source>
</evidence>
<dbReference type="Gene3D" id="3.30.70.270">
    <property type="match status" value="1"/>
</dbReference>
<gene>
    <name evidence="2" type="ORF">NIE79_004789</name>
</gene>
<dbReference type="SUPFAM" id="SSF55073">
    <property type="entry name" value="Nucleotide cyclase"/>
    <property type="match status" value="1"/>
</dbReference>
<comment type="caution">
    <text evidence="2">The sequence shown here is derived from an EMBL/GenBank/DDBJ whole genome shotgun (WGS) entry which is preliminary data.</text>
</comment>